<evidence type="ECO:0000256" key="2">
    <source>
        <dbReference type="ARBA" id="ARBA00038115"/>
    </source>
</evidence>
<keyword evidence="5" id="KW-1185">Reference proteome</keyword>
<dbReference type="Pfam" id="PF12697">
    <property type="entry name" value="Abhydrolase_6"/>
    <property type="match status" value="1"/>
</dbReference>
<keyword evidence="1" id="KW-0378">Hydrolase</keyword>
<dbReference type="Proteomes" id="UP000008871">
    <property type="component" value="Chromosome"/>
</dbReference>
<feature type="domain" description="AB hydrolase-1" evidence="3">
    <location>
        <begin position="32"/>
        <end position="272"/>
    </location>
</feature>
<proteinExistence type="inferred from homology"/>
<dbReference type="HOGENOM" id="CLU_048587_1_0_6"/>
<dbReference type="GO" id="GO:0052689">
    <property type="term" value="F:carboxylic ester hydrolase activity"/>
    <property type="evidence" value="ECO:0007669"/>
    <property type="project" value="UniProtKB-ARBA"/>
</dbReference>
<gene>
    <name evidence="4" type="ordered locus">ABO_0281</name>
</gene>
<dbReference type="Gene3D" id="3.40.50.1820">
    <property type="entry name" value="alpha/beta hydrolase"/>
    <property type="match status" value="2"/>
</dbReference>
<accession>Q0VSW9</accession>
<reference evidence="4 5" key="1">
    <citation type="journal article" date="2006" name="Nat. Biotechnol.">
        <title>Genome sequence of the ubiquitous hydrocarbon-degrading marine bacterium Alcanivorax borkumensis.</title>
        <authorList>
            <person name="Schneiker S."/>
            <person name="Martins dos Santos V.A.P."/>
            <person name="Bartels D."/>
            <person name="Bekel T."/>
            <person name="Brecht M."/>
            <person name="Buhrmester J."/>
            <person name="Chernikova T.N."/>
            <person name="Denaro R."/>
            <person name="Ferrer M."/>
            <person name="Gertler C."/>
            <person name="Goesmann A."/>
            <person name="Golyshina O.V."/>
            <person name="Kaminski F."/>
            <person name="Khachane A.N."/>
            <person name="Lang S."/>
            <person name="Linke B."/>
            <person name="McHardy A.C."/>
            <person name="Meyer F."/>
            <person name="Nechitaylo T."/>
            <person name="Puehler A."/>
            <person name="Regenhardt D."/>
            <person name="Rupp O."/>
            <person name="Sabirova J.S."/>
            <person name="Selbitschka W."/>
            <person name="Yakimov M.M."/>
            <person name="Timmis K.N."/>
            <person name="Vorhoelter F.-J."/>
            <person name="Weidner S."/>
            <person name="Kaiser O."/>
            <person name="Golyshin P.N."/>
        </authorList>
    </citation>
    <scope>NUCLEOTIDE SEQUENCE [LARGE SCALE GENOMIC DNA]</scope>
    <source>
        <strain evidence="5">ATCC 700651 / DSM 11573 / NCIMB 13689 / SK2</strain>
    </source>
</reference>
<protein>
    <recommendedName>
        <fullName evidence="3">AB hydrolase-1 domain-containing protein</fullName>
    </recommendedName>
</protein>
<dbReference type="PANTHER" id="PTHR22946">
    <property type="entry name" value="DIENELACTONE HYDROLASE DOMAIN-CONTAINING PROTEIN-RELATED"/>
    <property type="match status" value="1"/>
</dbReference>
<dbReference type="InterPro" id="IPR000073">
    <property type="entry name" value="AB_hydrolase_1"/>
</dbReference>
<comment type="similarity">
    <text evidence="2">Belongs to the AB hydrolase superfamily. FUS2 hydrolase family.</text>
</comment>
<dbReference type="RefSeq" id="WP_011587577.1">
    <property type="nucleotide sequence ID" value="NC_008260.1"/>
</dbReference>
<dbReference type="InterPro" id="IPR029058">
    <property type="entry name" value="AB_hydrolase_fold"/>
</dbReference>
<evidence type="ECO:0000313" key="4">
    <source>
        <dbReference type="EMBL" id="CAL15729.1"/>
    </source>
</evidence>
<dbReference type="AlphaFoldDB" id="Q0VSW9"/>
<name>Q0VSW9_ALCBS</name>
<evidence type="ECO:0000259" key="3">
    <source>
        <dbReference type="Pfam" id="PF12697"/>
    </source>
</evidence>
<organism evidence="4 5">
    <name type="scientific">Alcanivorax borkumensis (strain ATCC 700651 / DSM 11573 / NCIMB 13689 / SK2)</name>
    <dbReference type="NCBI Taxonomy" id="393595"/>
    <lineage>
        <taxon>Bacteria</taxon>
        <taxon>Pseudomonadati</taxon>
        <taxon>Pseudomonadota</taxon>
        <taxon>Gammaproteobacteria</taxon>
        <taxon>Oceanospirillales</taxon>
        <taxon>Alcanivoracaceae</taxon>
        <taxon>Alcanivorax</taxon>
    </lineage>
</organism>
<evidence type="ECO:0000256" key="1">
    <source>
        <dbReference type="ARBA" id="ARBA00022801"/>
    </source>
</evidence>
<dbReference type="STRING" id="393595.ABO_0281"/>
<dbReference type="EMBL" id="AM286690">
    <property type="protein sequence ID" value="CAL15729.1"/>
    <property type="molecule type" value="Genomic_DNA"/>
</dbReference>
<evidence type="ECO:0000313" key="5">
    <source>
        <dbReference type="Proteomes" id="UP000008871"/>
    </source>
</evidence>
<dbReference type="KEGG" id="abo:ABO_0281"/>
<dbReference type="eggNOG" id="COG1073">
    <property type="taxonomic scope" value="Bacteria"/>
</dbReference>
<dbReference type="PANTHER" id="PTHR22946:SF9">
    <property type="entry name" value="POLYKETIDE TRANSFERASE AF380"/>
    <property type="match status" value="1"/>
</dbReference>
<dbReference type="InterPro" id="IPR050261">
    <property type="entry name" value="FrsA_esterase"/>
</dbReference>
<dbReference type="SUPFAM" id="SSF53474">
    <property type="entry name" value="alpha/beta-Hydrolases"/>
    <property type="match status" value="1"/>
</dbReference>
<sequence>MSAMRELRFVSDGQSCRGDLYLPEGEGPFLTVVMGHGFGLTKECGLAPFRDAFVQAGYAVFLFDYRHFGESEGMPRQVLLPYREVADWQAALACVRKLAEVDNQRIVLWGTSFGGGLVTVVAAREPVAGIIAQCPMMDGMASVLEVIRYAGVGQALKMTGIGLWDLASSALGLGPKMLPSAGRPGELAAMSSDDAYDGYTALMPAHVPNEVAGRVALALPLFRPVAQASKVTCPALILICETDTVAPASAAEKAAAAMARASVKRYPVGHFDVYQGEAREISLADQLAFLRDVES</sequence>
<dbReference type="OrthoDB" id="9805123at2"/>